<reference evidence="13 14" key="1">
    <citation type="submission" date="2017-11" db="EMBL/GenBank/DDBJ databases">
        <title>Genomic Encyclopedia of Archaeal and Bacterial Type Strains, Phase II (KMG-II): From Individual Species to Whole Genera.</title>
        <authorList>
            <person name="Goeker M."/>
        </authorList>
    </citation>
    <scope>NUCLEOTIDE SEQUENCE [LARGE SCALE GENOMIC DNA]</scope>
    <source>
        <strain evidence="13 14">DSM 27393</strain>
    </source>
</reference>
<dbReference type="InterPro" id="IPR015421">
    <property type="entry name" value="PyrdxlP-dep_Trfase_major"/>
</dbReference>
<comment type="cofactor">
    <cofactor evidence="1">
        <name>pyridoxal 5'-phosphate</name>
        <dbReference type="ChEBI" id="CHEBI:597326"/>
    </cofactor>
</comment>
<accession>A0A2M9CG29</accession>
<keyword evidence="5" id="KW-0808">Transferase</keyword>
<keyword evidence="6" id="KW-0663">Pyridoxal phosphate</keyword>
<keyword evidence="4" id="KW-0032">Aminotransferase</keyword>
<dbReference type="InterPro" id="IPR004839">
    <property type="entry name" value="Aminotransferase_I/II_large"/>
</dbReference>
<evidence type="ECO:0000256" key="7">
    <source>
        <dbReference type="ARBA" id="ARBA00026106"/>
    </source>
</evidence>
<evidence type="ECO:0000256" key="1">
    <source>
        <dbReference type="ARBA" id="ARBA00001933"/>
    </source>
</evidence>
<evidence type="ECO:0000256" key="10">
    <source>
        <dbReference type="ARBA" id="ARBA00068824"/>
    </source>
</evidence>
<evidence type="ECO:0000256" key="8">
    <source>
        <dbReference type="ARBA" id="ARBA00030923"/>
    </source>
</evidence>
<dbReference type="SUPFAM" id="SSF53383">
    <property type="entry name" value="PLP-dependent transferases"/>
    <property type="match status" value="1"/>
</dbReference>
<comment type="catalytic activity">
    <reaction evidence="9">
        <text>L-alanine + 2-oxoglutarate = pyruvate + L-glutamate</text>
        <dbReference type="Rhea" id="RHEA:19453"/>
        <dbReference type="ChEBI" id="CHEBI:15361"/>
        <dbReference type="ChEBI" id="CHEBI:16810"/>
        <dbReference type="ChEBI" id="CHEBI:29985"/>
        <dbReference type="ChEBI" id="CHEBI:57972"/>
        <dbReference type="EC" id="2.6.1.2"/>
    </reaction>
</comment>
<dbReference type="EC" id="2.6.1.2" evidence="7"/>
<dbReference type="PANTHER" id="PTHR43488:SF2">
    <property type="entry name" value="GLUTAMATE-PYRUVATE AMINOTRANSFERASE ALAA"/>
    <property type="match status" value="1"/>
</dbReference>
<comment type="similarity">
    <text evidence="2">Belongs to the class-I pyridoxal-phosphate-dependent aminotransferase family.</text>
</comment>
<comment type="caution">
    <text evidence="13">The sequence shown here is derived from an EMBL/GenBank/DDBJ whole genome shotgun (WGS) entry which is preliminary data.</text>
</comment>
<organism evidence="13 14">
    <name type="scientific">Diaminobutyricimonas aerilata</name>
    <dbReference type="NCBI Taxonomy" id="1162967"/>
    <lineage>
        <taxon>Bacteria</taxon>
        <taxon>Bacillati</taxon>
        <taxon>Actinomycetota</taxon>
        <taxon>Actinomycetes</taxon>
        <taxon>Micrococcales</taxon>
        <taxon>Microbacteriaceae</taxon>
        <taxon>Diaminobutyricimonas</taxon>
    </lineage>
</organism>
<dbReference type="CDD" id="cd00609">
    <property type="entry name" value="AAT_like"/>
    <property type="match status" value="1"/>
</dbReference>
<dbReference type="GO" id="GO:0030170">
    <property type="term" value="F:pyridoxal phosphate binding"/>
    <property type="evidence" value="ECO:0007669"/>
    <property type="project" value="InterPro"/>
</dbReference>
<evidence type="ECO:0000256" key="6">
    <source>
        <dbReference type="ARBA" id="ARBA00022898"/>
    </source>
</evidence>
<evidence type="ECO:0000313" key="13">
    <source>
        <dbReference type="EMBL" id="PJJ70839.1"/>
    </source>
</evidence>
<comment type="subunit">
    <text evidence="3">Homodimer.</text>
</comment>
<sequence>MRKGPRHAERISGGRDGASVRGSALMELLQSAKLADVLYDVRGPALTRAKELESAGHPILKLNIGNPAPFGFEAPPELLEDIIANLPASQGYSDSKGILSARRAVAQDAQRKGIPDVDVDDVYLGNGVSELIAMSLQALLNDGDEVLIPAPDYPLWTAVTSLAGGRAVHYRCDESSDWQPDVEDLASKVTERTKAIVVINPNNPTGAVYGRPVLEAIAEVARRHELLLLADEIYDRILYDDAEHVSLGAVAPDVLTLTFNGLSKAYRVAGFRSGWMTVSGPKRHAASYIEGLDLLANMRLCPNVPAQHAIQAALGGYQSIHDLVLPGGRLLEQRDVTWRMLEEIPGVSCVKPRGALYCFPRLDPEVYPVKDDRKLILDLLEEQHVLVVQGTGFNWPDPDHFRIVTLPRVDQLEDAIGRIREFLEGRDWG</sequence>
<dbReference type="FunFam" id="3.40.640.10:FF:000019">
    <property type="entry name" value="Pyridoxal phosphate-dependent aminotransferase"/>
    <property type="match status" value="1"/>
</dbReference>
<dbReference type="InterPro" id="IPR015424">
    <property type="entry name" value="PyrdxlP-dep_Trfase"/>
</dbReference>
<evidence type="ECO:0000259" key="12">
    <source>
        <dbReference type="Pfam" id="PF00155"/>
    </source>
</evidence>
<dbReference type="Gene3D" id="3.40.640.10">
    <property type="entry name" value="Type I PLP-dependent aspartate aminotransferase-like (Major domain)"/>
    <property type="match status" value="1"/>
</dbReference>
<dbReference type="AlphaFoldDB" id="A0A2M9CG29"/>
<evidence type="ECO:0000256" key="11">
    <source>
        <dbReference type="ARBA" id="ARBA00077749"/>
    </source>
</evidence>
<dbReference type="Pfam" id="PF00155">
    <property type="entry name" value="Aminotran_1_2"/>
    <property type="match status" value="1"/>
</dbReference>
<name>A0A2M9CG29_9MICO</name>
<gene>
    <name evidence="13" type="ORF">CLV46_0368</name>
</gene>
<dbReference type="GO" id="GO:0004021">
    <property type="term" value="F:L-alanine:2-oxoglutarate aminotransferase activity"/>
    <property type="evidence" value="ECO:0007669"/>
    <property type="project" value="UniProtKB-EC"/>
</dbReference>
<dbReference type="InterPro" id="IPR015422">
    <property type="entry name" value="PyrdxlP-dep_Trfase_small"/>
</dbReference>
<evidence type="ECO:0000256" key="3">
    <source>
        <dbReference type="ARBA" id="ARBA00011738"/>
    </source>
</evidence>
<dbReference type="InterPro" id="IPR051926">
    <property type="entry name" value="Ala_Aminotransferase"/>
</dbReference>
<dbReference type="Proteomes" id="UP000228758">
    <property type="component" value="Unassembled WGS sequence"/>
</dbReference>
<proteinExistence type="inferred from homology"/>
<evidence type="ECO:0000313" key="14">
    <source>
        <dbReference type="Proteomes" id="UP000228758"/>
    </source>
</evidence>
<feature type="domain" description="Aminotransferase class I/classII large" evidence="12">
    <location>
        <begin position="59"/>
        <end position="418"/>
    </location>
</feature>
<dbReference type="Gene3D" id="3.90.1150.10">
    <property type="entry name" value="Aspartate Aminotransferase, domain 1"/>
    <property type="match status" value="1"/>
</dbReference>
<dbReference type="EMBL" id="PGFF01000001">
    <property type="protein sequence ID" value="PJJ70839.1"/>
    <property type="molecule type" value="Genomic_DNA"/>
</dbReference>
<evidence type="ECO:0000256" key="9">
    <source>
        <dbReference type="ARBA" id="ARBA00047412"/>
    </source>
</evidence>
<evidence type="ECO:0000256" key="5">
    <source>
        <dbReference type="ARBA" id="ARBA00022679"/>
    </source>
</evidence>
<dbReference type="PANTHER" id="PTHR43488">
    <property type="entry name" value="GLUTAMATE-PYRUVATE AMINOTRANSFERASE ALAA"/>
    <property type="match status" value="1"/>
</dbReference>
<keyword evidence="14" id="KW-1185">Reference proteome</keyword>
<evidence type="ECO:0000256" key="4">
    <source>
        <dbReference type="ARBA" id="ARBA00022576"/>
    </source>
</evidence>
<protein>
    <recommendedName>
        <fullName evidence="10">Alanine aminotransferase</fullName>
        <ecNumber evidence="7">2.6.1.2</ecNumber>
    </recommendedName>
    <alternativeName>
        <fullName evidence="11">Alanine transaminase</fullName>
    </alternativeName>
    <alternativeName>
        <fullName evidence="8">Transaminase A</fullName>
    </alternativeName>
</protein>
<evidence type="ECO:0000256" key="2">
    <source>
        <dbReference type="ARBA" id="ARBA00007441"/>
    </source>
</evidence>